<reference evidence="2 4" key="1">
    <citation type="journal article" date="2014" name="BMC Genomics">
        <title>Genome sequence of Anopheles sinensis provides insight into genetics basis of mosquito competence for malaria parasites.</title>
        <authorList>
            <person name="Zhou D."/>
            <person name="Zhang D."/>
            <person name="Ding G."/>
            <person name="Shi L."/>
            <person name="Hou Q."/>
            <person name="Ye Y."/>
            <person name="Xu Y."/>
            <person name="Zhou H."/>
            <person name="Xiong C."/>
            <person name="Li S."/>
            <person name="Yu J."/>
            <person name="Hong S."/>
            <person name="Yu X."/>
            <person name="Zou P."/>
            <person name="Chen C."/>
            <person name="Chang X."/>
            <person name="Wang W."/>
            <person name="Lv Y."/>
            <person name="Sun Y."/>
            <person name="Ma L."/>
            <person name="Shen B."/>
            <person name="Zhu C."/>
        </authorList>
    </citation>
    <scope>NUCLEOTIDE SEQUENCE [LARGE SCALE GENOMIC DNA]</scope>
</reference>
<accession>A0A084W4A9</accession>
<dbReference type="Gene3D" id="3.90.320.10">
    <property type="match status" value="1"/>
</dbReference>
<organism evidence="3 4">
    <name type="scientific">Anopheles sinensis</name>
    <name type="common">Mosquito</name>
    <dbReference type="NCBI Taxonomy" id="74873"/>
    <lineage>
        <taxon>Eukaryota</taxon>
        <taxon>Metazoa</taxon>
        <taxon>Ecdysozoa</taxon>
        <taxon>Arthropoda</taxon>
        <taxon>Hexapoda</taxon>
        <taxon>Insecta</taxon>
        <taxon>Pterygota</taxon>
        <taxon>Neoptera</taxon>
        <taxon>Endopterygota</taxon>
        <taxon>Diptera</taxon>
        <taxon>Nematocera</taxon>
        <taxon>Culicoidea</taxon>
        <taxon>Culicidae</taxon>
        <taxon>Anophelinae</taxon>
        <taxon>Anopheles</taxon>
    </lineage>
</organism>
<dbReference type="AlphaFoldDB" id="A0A084W4A9"/>
<dbReference type="InterPro" id="IPR019080">
    <property type="entry name" value="YqaJ_viral_recombinase"/>
</dbReference>
<dbReference type="OMA" id="RIRCSMM"/>
<proteinExistence type="predicted"/>
<name>A0A084W4A9_ANOSI</name>
<dbReference type="PANTHER" id="PTHR39953:SF1">
    <property type="entry name" value="RE54151P"/>
    <property type="match status" value="1"/>
</dbReference>
<dbReference type="EMBL" id="KE525297">
    <property type="protein sequence ID" value="KFB45053.1"/>
    <property type="molecule type" value="Genomic_DNA"/>
</dbReference>
<dbReference type="EMBL" id="ATLV01020303">
    <property type="status" value="NOT_ANNOTATED_CDS"/>
    <property type="molecule type" value="Genomic_DNA"/>
</dbReference>
<dbReference type="InterPro" id="IPR011604">
    <property type="entry name" value="PDDEXK-like_dom_sf"/>
</dbReference>
<protein>
    <submittedName>
        <fullName evidence="2">AGAP005683-PA-like protein</fullName>
    </submittedName>
</protein>
<feature type="domain" description="YqaJ viral recombinase" evidence="1">
    <location>
        <begin position="316"/>
        <end position="388"/>
    </location>
</feature>
<evidence type="ECO:0000259" key="1">
    <source>
        <dbReference type="Pfam" id="PF09588"/>
    </source>
</evidence>
<dbReference type="Proteomes" id="UP000030765">
    <property type="component" value="Unassembled WGS sequence"/>
</dbReference>
<dbReference type="OrthoDB" id="261614at2759"/>
<dbReference type="VEuPathDB" id="VectorBase:ASIS018428"/>
<evidence type="ECO:0000313" key="2">
    <source>
        <dbReference type="EMBL" id="KFB45053.1"/>
    </source>
</evidence>
<evidence type="ECO:0000313" key="4">
    <source>
        <dbReference type="Proteomes" id="UP000030765"/>
    </source>
</evidence>
<sequence length="447" mass="51565">MEVDMRYVVDRANDLEEQLSIGYQKAYSCNLPMVTRQMFWDYMVRLMKTVAGNDGQLKMLQASAANNAEFDDDSVGCVQLKREDSGCTLKGQIHLISPSDDGESAEIKIYQLSVVIDEENHKIESAECSDCTEIGFCQHTISFLLWLHSQNQLGTHQELECFFRTPLVTELEQIPPKPILNKTKAKNFIREIVHGLQTEDIDCPLRWNFSSVNKKYSNLSIHELIMCTVKNGYDVNQFLEHAQAVVGSSTSVLAEKVKFQPRFYPWFQELRYGRITGAKVYDCANLNVARSLLYETILGCNKELDTVMQRKKLAIRQRLEKYTKMVYENPRITMHPSYPVIFDIPDGICQSHVVEIKCPRSREHMKKYVTNDGSINEKYYLEMQVHMLLYGKTQGVVCVADPDFDSNNDLYMHSFNLNKPLATKHLLKAVDYWKNNVFPELVNSWSE</sequence>
<keyword evidence="4" id="KW-1185">Reference proteome</keyword>
<evidence type="ECO:0000313" key="3">
    <source>
        <dbReference type="EnsemblMetazoa" id="ASIC012879-PA"/>
    </source>
</evidence>
<reference evidence="3" key="2">
    <citation type="submission" date="2020-05" db="UniProtKB">
        <authorList>
            <consortium name="EnsemblMetazoa"/>
        </authorList>
    </citation>
    <scope>IDENTIFICATION</scope>
</reference>
<dbReference type="InterPro" id="IPR011335">
    <property type="entry name" value="Restrct_endonuc-II-like"/>
</dbReference>
<dbReference type="VEuPathDB" id="VectorBase:ASIC012879"/>
<dbReference type="Pfam" id="PF09588">
    <property type="entry name" value="YqaJ"/>
    <property type="match status" value="1"/>
</dbReference>
<dbReference type="PANTHER" id="PTHR39953">
    <property type="entry name" value="RE54151P"/>
    <property type="match status" value="1"/>
</dbReference>
<dbReference type="EnsemblMetazoa" id="ASIC012879-RA">
    <property type="protein sequence ID" value="ASIC012879-PA"/>
    <property type="gene ID" value="ASIC012879"/>
</dbReference>
<gene>
    <name evidence="2" type="ORF">ZHAS_00012879</name>
</gene>
<dbReference type="GO" id="GO:0006281">
    <property type="term" value="P:DNA repair"/>
    <property type="evidence" value="ECO:0007669"/>
    <property type="project" value="UniProtKB-ARBA"/>
</dbReference>
<dbReference type="SUPFAM" id="SSF52980">
    <property type="entry name" value="Restriction endonuclease-like"/>
    <property type="match status" value="1"/>
</dbReference>